<name>Q1K2M2_DESA6</name>
<gene>
    <name evidence="1" type="ORF">Dace_2111</name>
</gene>
<dbReference type="AlphaFoldDB" id="Q1K2M2"/>
<reference evidence="1" key="2">
    <citation type="submission" date="2006-05" db="EMBL/GenBank/DDBJ databases">
        <title>Sequencing of the draft genome and assembly of Desulfuromonas acetoxidans DSM 684.</title>
        <authorList>
            <consortium name="US DOE Joint Genome Institute (JGI-PGF)"/>
            <person name="Copeland A."/>
            <person name="Lucas S."/>
            <person name="Lapidus A."/>
            <person name="Barry K."/>
            <person name="Detter J.C."/>
            <person name="Glavina del Rio T."/>
            <person name="Hammon N."/>
            <person name="Israni S."/>
            <person name="Dalin E."/>
            <person name="Tice H."/>
            <person name="Bruce D."/>
            <person name="Pitluck S."/>
            <person name="Richardson P."/>
        </authorList>
    </citation>
    <scope>NUCLEOTIDE SEQUENCE [LARGE SCALE GENOMIC DNA]</scope>
    <source>
        <strain evidence="1">DSM 684</strain>
    </source>
</reference>
<evidence type="ECO:0000313" key="1">
    <source>
        <dbReference type="EMBL" id="EAT16859.1"/>
    </source>
</evidence>
<keyword evidence="2" id="KW-1185">Reference proteome</keyword>
<protein>
    <recommendedName>
        <fullName evidence="3">DUF169 domain-containing protein</fullName>
    </recommendedName>
</protein>
<proteinExistence type="predicted"/>
<dbReference type="RefSeq" id="WP_005998333.1">
    <property type="nucleotide sequence ID" value="NZ_AAEW02000003.1"/>
</dbReference>
<dbReference type="PANTHER" id="PTHR37954:SF3">
    <property type="entry name" value="DUF169 DOMAIN-CONTAINING PROTEIN"/>
    <property type="match status" value="1"/>
</dbReference>
<dbReference type="PANTHER" id="PTHR37954">
    <property type="entry name" value="BLL4979 PROTEIN"/>
    <property type="match status" value="1"/>
</dbReference>
<sequence length="256" mass="28592">MLSDKAKQMFARLKLEIPAVAVQYLPVKPQAVEHCDKTLAFCQYVKEAQDTGKTFYISKENDACYGKVALGMVPKPPVTACGQAGLDFGVYKSLSGCRKLYQQLPVLVPGAINYVVFAPVASCDFDPDLIVLFADIPQADIVMRATSYLSGDLWESKSTPVVSCSWMYAYPLISGKVNHITTGFYHGIKRRDIFKAGLRMISIPFNKIDEVVTALDEMDWTTIAFRTDEQSKAELQRRMDHWQEMAVEMGCSCDLS</sequence>
<reference evidence="1" key="1">
    <citation type="submission" date="2006-05" db="EMBL/GenBank/DDBJ databases">
        <title>Annotation of the draft genome assembly of Desulfuromonas acetoxidans DSM 684.</title>
        <authorList>
            <consortium name="US DOE Joint Genome Institute (JGI-ORNL)"/>
            <person name="Larimer F."/>
            <person name="Land M."/>
            <person name="Hauser L."/>
        </authorList>
    </citation>
    <scope>NUCLEOTIDE SEQUENCE [LARGE SCALE GENOMIC DNA]</scope>
    <source>
        <strain evidence="1">DSM 684</strain>
    </source>
</reference>
<dbReference type="Proteomes" id="UP000005695">
    <property type="component" value="Unassembled WGS sequence"/>
</dbReference>
<organism evidence="1 2">
    <name type="scientific">Desulfuromonas acetoxidans (strain DSM 684 / 11070)</name>
    <dbReference type="NCBI Taxonomy" id="281689"/>
    <lineage>
        <taxon>Bacteria</taxon>
        <taxon>Pseudomonadati</taxon>
        <taxon>Thermodesulfobacteriota</taxon>
        <taxon>Desulfuromonadia</taxon>
        <taxon>Desulfuromonadales</taxon>
        <taxon>Desulfuromonadaceae</taxon>
        <taxon>Desulfuromonas</taxon>
    </lineage>
</organism>
<dbReference type="EMBL" id="AAEW02000003">
    <property type="protein sequence ID" value="EAT16859.1"/>
    <property type="molecule type" value="Genomic_DNA"/>
</dbReference>
<evidence type="ECO:0008006" key="3">
    <source>
        <dbReference type="Google" id="ProtNLM"/>
    </source>
</evidence>
<dbReference type="Pfam" id="PF02596">
    <property type="entry name" value="DUF169"/>
    <property type="match status" value="1"/>
</dbReference>
<comment type="caution">
    <text evidence="1">The sequence shown here is derived from an EMBL/GenBank/DDBJ whole genome shotgun (WGS) entry which is preliminary data.</text>
</comment>
<dbReference type="InterPro" id="IPR003748">
    <property type="entry name" value="DUF169"/>
</dbReference>
<dbReference type="OrthoDB" id="9255498at2"/>
<accession>Q1K2M2</accession>
<evidence type="ECO:0000313" key="2">
    <source>
        <dbReference type="Proteomes" id="UP000005695"/>
    </source>
</evidence>